<sequence>MNLQERYNLNFQSCSQLEQATSILVCNSYALWVGRAKLHD</sequence>
<reference evidence="1 2" key="3">
    <citation type="submission" date="2008-05" db="EMBL/GenBank/DDBJ databases">
        <authorList>
            <person name="Fulton L."/>
            <person name="Clifton S."/>
            <person name="Fulton B."/>
            <person name="Xu J."/>
            <person name="Minx P."/>
            <person name="Pepin K.H."/>
            <person name="Johnson M."/>
            <person name="Thiruvilangam P."/>
            <person name="Bhonagiri V."/>
            <person name="Nash W.E."/>
            <person name="Mardis E.R."/>
            <person name="Wilson R.K."/>
        </authorList>
    </citation>
    <scope>NUCLEOTIDE SEQUENCE [LARGE SCALE GENOMIC DNA]</scope>
    <source>
        <strain evidence="1 2">ATCC 25827</strain>
    </source>
</reference>
<dbReference type="Proteomes" id="UP000004506">
    <property type="component" value="Unassembled WGS sequence"/>
</dbReference>
<reference evidence="2" key="1">
    <citation type="submission" date="2008-04" db="EMBL/GenBank/DDBJ databases">
        <title>Draft genome sequence of Providencia stuartii (ATCC 25827).</title>
        <authorList>
            <person name="Sudarsanam P."/>
            <person name="Ley R."/>
            <person name="Guruge J."/>
            <person name="Turnbaugh P.J."/>
            <person name="Mahowald M."/>
            <person name="Liep D."/>
            <person name="Gordon J."/>
        </authorList>
    </citation>
    <scope>NUCLEOTIDE SEQUENCE [LARGE SCALE GENOMIC DNA]</scope>
    <source>
        <strain evidence="2">ATCC 25827</strain>
    </source>
</reference>
<protein>
    <submittedName>
        <fullName evidence="1">Uncharacterized protein</fullName>
    </submittedName>
</protein>
<dbReference type="AlphaFoldDB" id="A0AA86YW09"/>
<accession>A0AA86YW09</accession>
<name>A0AA86YW09_PROST</name>
<reference evidence="2" key="2">
    <citation type="submission" date="2008-04" db="EMBL/GenBank/DDBJ databases">
        <title>Draft genome sequence of Providencia stuartii(ATCC 25827).</title>
        <authorList>
            <person name="Sudarsanam P."/>
            <person name="Ley R."/>
            <person name="Guruge J."/>
            <person name="Turnbaugh P.J."/>
            <person name="Mahowald M."/>
            <person name="Liep D."/>
            <person name="Gordon J."/>
        </authorList>
    </citation>
    <scope>NUCLEOTIDE SEQUENCE [LARGE SCALE GENOMIC DNA]</scope>
    <source>
        <strain evidence="2">ATCC 25827</strain>
    </source>
</reference>
<evidence type="ECO:0000313" key="2">
    <source>
        <dbReference type="Proteomes" id="UP000004506"/>
    </source>
</evidence>
<evidence type="ECO:0000313" key="1">
    <source>
        <dbReference type="EMBL" id="EDU61361.1"/>
    </source>
</evidence>
<proteinExistence type="predicted"/>
<dbReference type="EMBL" id="ABJD02000048">
    <property type="protein sequence ID" value="EDU61361.1"/>
    <property type="molecule type" value="Genomic_DNA"/>
</dbReference>
<comment type="caution">
    <text evidence="1">The sequence shown here is derived from an EMBL/GenBank/DDBJ whole genome shotgun (WGS) entry which is preliminary data.</text>
</comment>
<organism evidence="1 2">
    <name type="scientific">Providencia stuartii ATCC 25827</name>
    <dbReference type="NCBI Taxonomy" id="471874"/>
    <lineage>
        <taxon>Bacteria</taxon>
        <taxon>Pseudomonadati</taxon>
        <taxon>Pseudomonadota</taxon>
        <taxon>Gammaproteobacteria</taxon>
        <taxon>Enterobacterales</taxon>
        <taxon>Morganellaceae</taxon>
        <taxon>Providencia</taxon>
    </lineage>
</organism>
<gene>
    <name evidence="1" type="ORF">PROSTU_00551</name>
</gene>